<proteinExistence type="predicted"/>
<protein>
    <submittedName>
        <fullName evidence="1">Uncharacterized protein</fullName>
    </submittedName>
</protein>
<evidence type="ECO:0000313" key="1">
    <source>
        <dbReference type="EMBL" id="MBA0558260.1"/>
    </source>
</evidence>
<reference evidence="1 2" key="1">
    <citation type="journal article" date="2019" name="Genome Biol. Evol.">
        <title>Insights into the evolution of the New World diploid cottons (Gossypium, subgenus Houzingenia) based on genome sequencing.</title>
        <authorList>
            <person name="Grover C.E."/>
            <person name="Arick M.A. 2nd"/>
            <person name="Thrash A."/>
            <person name="Conover J.L."/>
            <person name="Sanders W.S."/>
            <person name="Peterson D.G."/>
            <person name="Frelichowski J.E."/>
            <person name="Scheffler J.A."/>
            <person name="Scheffler B.E."/>
            <person name="Wendel J.F."/>
        </authorList>
    </citation>
    <scope>NUCLEOTIDE SEQUENCE [LARGE SCALE GENOMIC DNA]</scope>
    <source>
        <strain evidence="1">157</strain>
        <tissue evidence="1">Leaf</tissue>
    </source>
</reference>
<gene>
    <name evidence="1" type="ORF">Golob_015288</name>
</gene>
<organism evidence="1 2">
    <name type="scientific">Gossypium lobatum</name>
    <dbReference type="NCBI Taxonomy" id="34289"/>
    <lineage>
        <taxon>Eukaryota</taxon>
        <taxon>Viridiplantae</taxon>
        <taxon>Streptophyta</taxon>
        <taxon>Embryophyta</taxon>
        <taxon>Tracheophyta</taxon>
        <taxon>Spermatophyta</taxon>
        <taxon>Magnoliopsida</taxon>
        <taxon>eudicotyledons</taxon>
        <taxon>Gunneridae</taxon>
        <taxon>Pentapetalae</taxon>
        <taxon>rosids</taxon>
        <taxon>malvids</taxon>
        <taxon>Malvales</taxon>
        <taxon>Malvaceae</taxon>
        <taxon>Malvoideae</taxon>
        <taxon>Gossypium</taxon>
    </lineage>
</organism>
<accession>A0A7J8M0U6</accession>
<keyword evidence="2" id="KW-1185">Reference proteome</keyword>
<sequence>MRNYFRVKGIMDDADKLNTTSMFLTDIALLW</sequence>
<dbReference type="EMBL" id="JABEZX010000006">
    <property type="protein sequence ID" value="MBA0558260.1"/>
    <property type="molecule type" value="Genomic_DNA"/>
</dbReference>
<comment type="caution">
    <text evidence="1">The sequence shown here is derived from an EMBL/GenBank/DDBJ whole genome shotgun (WGS) entry which is preliminary data.</text>
</comment>
<evidence type="ECO:0000313" key="2">
    <source>
        <dbReference type="Proteomes" id="UP000593572"/>
    </source>
</evidence>
<dbReference type="AlphaFoldDB" id="A0A7J8M0U6"/>
<name>A0A7J8M0U6_9ROSI</name>
<dbReference type="Proteomes" id="UP000593572">
    <property type="component" value="Unassembled WGS sequence"/>
</dbReference>